<proteinExistence type="predicted"/>
<keyword evidence="3" id="KW-0472">Membrane</keyword>
<keyword evidence="2 7" id="KW-0732">Signal</keyword>
<dbReference type="SUPFAM" id="SSF53850">
    <property type="entry name" value="Periplasmic binding protein-like II"/>
    <property type="match status" value="1"/>
</dbReference>
<dbReference type="PROSITE" id="PS51257">
    <property type="entry name" value="PROKAR_LIPOPROTEIN"/>
    <property type="match status" value="1"/>
</dbReference>
<keyword evidence="5" id="KW-0449">Lipoprotein</keyword>
<evidence type="ECO:0000256" key="3">
    <source>
        <dbReference type="ARBA" id="ARBA00023136"/>
    </source>
</evidence>
<accession>A0ABS8YR77</accession>
<dbReference type="PANTHER" id="PTHR43649">
    <property type="entry name" value="ARABINOSE-BINDING PROTEIN-RELATED"/>
    <property type="match status" value="1"/>
</dbReference>
<evidence type="ECO:0000256" key="7">
    <source>
        <dbReference type="SAM" id="SignalP"/>
    </source>
</evidence>
<evidence type="ECO:0000256" key="2">
    <source>
        <dbReference type="ARBA" id="ARBA00022729"/>
    </source>
</evidence>
<dbReference type="RefSeq" id="WP_233698870.1">
    <property type="nucleotide sequence ID" value="NZ_JAJNBZ010000034.1"/>
</dbReference>
<keyword evidence="1" id="KW-1003">Cell membrane</keyword>
<feature type="chain" id="PRO_5046740694" evidence="7">
    <location>
        <begin position="22"/>
        <end position="349"/>
    </location>
</feature>
<gene>
    <name evidence="8" type="ORF">LQV63_26415</name>
</gene>
<name>A0ABS8YR77_9BACL</name>
<dbReference type="Pfam" id="PF01547">
    <property type="entry name" value="SBP_bac_1"/>
    <property type="match status" value="1"/>
</dbReference>
<feature type="signal peptide" evidence="7">
    <location>
        <begin position="1"/>
        <end position="21"/>
    </location>
</feature>
<dbReference type="Proteomes" id="UP001199916">
    <property type="component" value="Unassembled WGS sequence"/>
</dbReference>
<evidence type="ECO:0000256" key="5">
    <source>
        <dbReference type="ARBA" id="ARBA00023288"/>
    </source>
</evidence>
<sequence>MKKRKRVPSVFLLLVMLIAVAAAGCSSSTPSPASEAEPPTPEPAAESTEQSSSEPVTIKILYPWGEGAFEERYRGIEQLLPNIKLELVDSRAELEPLQELNAQQVVPDIIFANWGLDPLVELDMIEPLDDLIAKHQYDINQLDPSLVASIRAMDKEGKGRIMGVPIQYSPYGIWYNKEVFDKFGIEYPAAQMTWDEVIELAKQMTAERDGVQYRGLEMGPGLASSEVTVPLSQLAVNLTDPETGEVLITQEPAVTKYLELMKRLYSIPGIFNPDPAARKDYEFPKKNVAAFYERKPALPPAKISTWDKYVDIGGSMLTFSQSNMDIAEFLRVLKEESEIKIKEAQNQKK</sequence>
<organism evidence="8 9">
    <name type="scientific">Paenibacillus profundus</name>
    <dbReference type="NCBI Taxonomy" id="1173085"/>
    <lineage>
        <taxon>Bacteria</taxon>
        <taxon>Bacillati</taxon>
        <taxon>Bacillota</taxon>
        <taxon>Bacilli</taxon>
        <taxon>Bacillales</taxon>
        <taxon>Paenibacillaceae</taxon>
        <taxon>Paenibacillus</taxon>
    </lineage>
</organism>
<evidence type="ECO:0000313" key="8">
    <source>
        <dbReference type="EMBL" id="MCE5172807.1"/>
    </source>
</evidence>
<evidence type="ECO:0000256" key="1">
    <source>
        <dbReference type="ARBA" id="ARBA00022475"/>
    </source>
</evidence>
<keyword evidence="4" id="KW-0564">Palmitate</keyword>
<feature type="region of interest" description="Disordered" evidence="6">
    <location>
        <begin position="28"/>
        <end position="54"/>
    </location>
</feature>
<evidence type="ECO:0000256" key="6">
    <source>
        <dbReference type="SAM" id="MobiDB-lite"/>
    </source>
</evidence>
<dbReference type="EMBL" id="JAJNBZ010000034">
    <property type="protein sequence ID" value="MCE5172807.1"/>
    <property type="molecule type" value="Genomic_DNA"/>
</dbReference>
<dbReference type="InterPro" id="IPR006059">
    <property type="entry name" value="SBP"/>
</dbReference>
<reference evidence="8 9" key="1">
    <citation type="submission" date="2021-11" db="EMBL/GenBank/DDBJ databases">
        <title>Draft genome sequence of Paenibacillus profundus YoMME, a new Gram-positive bacteria with exoelectrogenic properties.</title>
        <authorList>
            <person name="Hubenova Y."/>
            <person name="Hubenova E."/>
            <person name="Manasiev Y."/>
            <person name="Peykov S."/>
            <person name="Mitov M."/>
        </authorList>
    </citation>
    <scope>NUCLEOTIDE SEQUENCE [LARGE SCALE GENOMIC DNA]</scope>
    <source>
        <strain evidence="8 9">YoMME</strain>
    </source>
</reference>
<dbReference type="Gene3D" id="3.40.190.10">
    <property type="entry name" value="Periplasmic binding protein-like II"/>
    <property type="match status" value="1"/>
</dbReference>
<evidence type="ECO:0000256" key="4">
    <source>
        <dbReference type="ARBA" id="ARBA00023139"/>
    </source>
</evidence>
<dbReference type="InterPro" id="IPR050490">
    <property type="entry name" value="Bact_solute-bd_prot1"/>
</dbReference>
<protein>
    <submittedName>
        <fullName evidence="8">Extracellular solute-binding protein</fullName>
    </submittedName>
</protein>
<dbReference type="PANTHER" id="PTHR43649:SF33">
    <property type="entry name" value="POLYGALACTURONAN_RHAMNOGALACTURONAN-BINDING PROTEIN YTCQ"/>
    <property type="match status" value="1"/>
</dbReference>
<feature type="compositionally biased region" description="Low complexity" evidence="6">
    <location>
        <begin position="28"/>
        <end position="49"/>
    </location>
</feature>
<keyword evidence="9" id="KW-1185">Reference proteome</keyword>
<evidence type="ECO:0000313" key="9">
    <source>
        <dbReference type="Proteomes" id="UP001199916"/>
    </source>
</evidence>
<comment type="caution">
    <text evidence="8">The sequence shown here is derived from an EMBL/GenBank/DDBJ whole genome shotgun (WGS) entry which is preliminary data.</text>
</comment>